<dbReference type="GO" id="GO:0043683">
    <property type="term" value="P:type IV pilus assembly"/>
    <property type="evidence" value="ECO:0007669"/>
    <property type="project" value="InterPro"/>
</dbReference>
<proteinExistence type="predicted"/>
<keyword evidence="1" id="KW-0812">Transmembrane</keyword>
<evidence type="ECO:0008006" key="4">
    <source>
        <dbReference type="Google" id="ProtNLM"/>
    </source>
</evidence>
<protein>
    <recommendedName>
        <fullName evidence="4">Pilus assembly protein PilO</fullName>
    </recommendedName>
</protein>
<dbReference type="AlphaFoldDB" id="A0A1F5E766"/>
<name>A0A1F5E766_9BACT</name>
<organism evidence="2 3">
    <name type="scientific">Candidatus Berkelbacteria bacterium RIFOXYA2_FULL_43_10</name>
    <dbReference type="NCBI Taxonomy" id="1797472"/>
    <lineage>
        <taxon>Bacteria</taxon>
        <taxon>Candidatus Berkelbacteria</taxon>
    </lineage>
</organism>
<keyword evidence="1" id="KW-0472">Membrane</keyword>
<keyword evidence="1" id="KW-1133">Transmembrane helix</keyword>
<gene>
    <name evidence="2" type="ORF">A2215_01670</name>
</gene>
<dbReference type="Pfam" id="PF04350">
    <property type="entry name" value="PilO"/>
    <property type="match status" value="1"/>
</dbReference>
<reference evidence="2 3" key="1">
    <citation type="journal article" date="2016" name="Nat. Commun.">
        <title>Thousands of microbial genomes shed light on interconnected biogeochemical processes in an aquifer system.</title>
        <authorList>
            <person name="Anantharaman K."/>
            <person name="Brown C.T."/>
            <person name="Hug L.A."/>
            <person name="Sharon I."/>
            <person name="Castelle C.J."/>
            <person name="Probst A.J."/>
            <person name="Thomas B.C."/>
            <person name="Singh A."/>
            <person name="Wilkins M.J."/>
            <person name="Karaoz U."/>
            <person name="Brodie E.L."/>
            <person name="Williams K.H."/>
            <person name="Hubbard S.S."/>
            <person name="Banfield J.F."/>
        </authorList>
    </citation>
    <scope>NUCLEOTIDE SEQUENCE [LARGE SCALE GENOMIC DNA]</scope>
</reference>
<dbReference type="Proteomes" id="UP000178583">
    <property type="component" value="Unassembled WGS sequence"/>
</dbReference>
<dbReference type="STRING" id="1797472.A2215_01670"/>
<dbReference type="GO" id="GO:0043107">
    <property type="term" value="P:type IV pilus-dependent motility"/>
    <property type="evidence" value="ECO:0007669"/>
    <property type="project" value="InterPro"/>
</dbReference>
<sequence>MKERGQQTIYLNILIAVLTAVVLITTWKVVAPSYSSEKSRKIELENEVALAKQRLLWLDTSKAELVKNKELVDQLFVAVPKDIDAPNSISELEAIAVKNSLAIPSIGIQDNSGSDTETGLTLSNTVTISLSVTGEFENINSFIASLEKSVKFMNIRSLTYSNSAESGTSISLEIEAYKQIGQVADQEGATSEEGV</sequence>
<dbReference type="Gene3D" id="3.30.70.60">
    <property type="match status" value="1"/>
</dbReference>
<dbReference type="EMBL" id="MEZY01000038">
    <property type="protein sequence ID" value="OGD63150.1"/>
    <property type="molecule type" value="Genomic_DNA"/>
</dbReference>
<evidence type="ECO:0000256" key="1">
    <source>
        <dbReference type="SAM" id="Phobius"/>
    </source>
</evidence>
<dbReference type="InterPro" id="IPR007445">
    <property type="entry name" value="PilO"/>
</dbReference>
<accession>A0A1F5E766</accession>
<evidence type="ECO:0000313" key="2">
    <source>
        <dbReference type="EMBL" id="OGD63150.1"/>
    </source>
</evidence>
<evidence type="ECO:0000313" key="3">
    <source>
        <dbReference type="Proteomes" id="UP000178583"/>
    </source>
</evidence>
<comment type="caution">
    <text evidence="2">The sequence shown here is derived from an EMBL/GenBank/DDBJ whole genome shotgun (WGS) entry which is preliminary data.</text>
</comment>
<feature type="transmembrane region" description="Helical" evidence="1">
    <location>
        <begin position="9"/>
        <end position="30"/>
    </location>
</feature>
<dbReference type="InterPro" id="IPR014717">
    <property type="entry name" value="Transl_elong_EF1B/ribsomal_bS6"/>
</dbReference>